<reference evidence="9" key="1">
    <citation type="submission" date="2022-11" db="EMBL/GenBank/DDBJ databases">
        <title>Genome Sequence of Cubamyces cubensis.</title>
        <authorList>
            <person name="Buettner E."/>
        </authorList>
    </citation>
    <scope>NUCLEOTIDE SEQUENCE</scope>
    <source>
        <strain evidence="9">MPL-01</strain>
    </source>
</reference>
<dbReference type="InterPro" id="IPR036388">
    <property type="entry name" value="WH-like_DNA-bd_sf"/>
</dbReference>
<comment type="caution">
    <text evidence="9">The sequence shown here is derived from an EMBL/GenBank/DDBJ whole genome shotgun (WGS) entry which is preliminary data.</text>
</comment>
<keyword evidence="2" id="KW-0805">Transcription regulation</keyword>
<dbReference type="PANTHER" id="PTHR45881">
    <property type="entry name" value="CHECKPOINT SUPPRESSOR 1-LIKE, ISOFORM A-RELATED"/>
    <property type="match status" value="1"/>
</dbReference>
<feature type="compositionally biased region" description="Low complexity" evidence="7">
    <location>
        <begin position="77"/>
        <end position="102"/>
    </location>
</feature>
<organism evidence="9 10">
    <name type="scientific">Trametes cubensis</name>
    <dbReference type="NCBI Taxonomy" id="1111947"/>
    <lineage>
        <taxon>Eukaryota</taxon>
        <taxon>Fungi</taxon>
        <taxon>Dikarya</taxon>
        <taxon>Basidiomycota</taxon>
        <taxon>Agaricomycotina</taxon>
        <taxon>Agaricomycetes</taxon>
        <taxon>Polyporales</taxon>
        <taxon>Polyporaceae</taxon>
        <taxon>Trametes</taxon>
    </lineage>
</organism>
<evidence type="ECO:0000256" key="3">
    <source>
        <dbReference type="ARBA" id="ARBA00023125"/>
    </source>
</evidence>
<evidence type="ECO:0000259" key="8">
    <source>
        <dbReference type="PROSITE" id="PS50039"/>
    </source>
</evidence>
<feature type="region of interest" description="Disordered" evidence="7">
    <location>
        <begin position="1"/>
        <end position="24"/>
    </location>
</feature>
<dbReference type="SUPFAM" id="SSF46785">
    <property type="entry name" value="Winged helix' DNA-binding domain"/>
    <property type="match status" value="1"/>
</dbReference>
<keyword evidence="4" id="KW-0804">Transcription</keyword>
<feature type="compositionally biased region" description="Basic and acidic residues" evidence="7">
    <location>
        <begin position="113"/>
        <end position="134"/>
    </location>
</feature>
<feature type="region of interest" description="Disordered" evidence="7">
    <location>
        <begin position="371"/>
        <end position="404"/>
    </location>
</feature>
<feature type="compositionally biased region" description="Polar residues" evidence="7">
    <location>
        <begin position="153"/>
        <end position="167"/>
    </location>
</feature>
<comment type="subcellular location">
    <subcellularLocation>
        <location evidence="1 6">Nucleus</location>
    </subcellularLocation>
</comment>
<evidence type="ECO:0000256" key="6">
    <source>
        <dbReference type="PROSITE-ProRule" id="PRU00089"/>
    </source>
</evidence>
<dbReference type="InterPro" id="IPR001766">
    <property type="entry name" value="Fork_head_dom"/>
</dbReference>
<feature type="region of interest" description="Disordered" evidence="7">
    <location>
        <begin position="501"/>
        <end position="594"/>
    </location>
</feature>
<evidence type="ECO:0000256" key="2">
    <source>
        <dbReference type="ARBA" id="ARBA00023015"/>
    </source>
</evidence>
<evidence type="ECO:0000256" key="4">
    <source>
        <dbReference type="ARBA" id="ARBA00023163"/>
    </source>
</evidence>
<feature type="domain" description="Fork-head" evidence="8">
    <location>
        <begin position="278"/>
        <end position="367"/>
    </location>
</feature>
<evidence type="ECO:0000256" key="7">
    <source>
        <dbReference type="SAM" id="MobiDB-lite"/>
    </source>
</evidence>
<proteinExistence type="predicted"/>
<feature type="compositionally biased region" description="Polar residues" evidence="7">
    <location>
        <begin position="220"/>
        <end position="234"/>
    </location>
</feature>
<feature type="DNA-binding region" description="Fork-head" evidence="6">
    <location>
        <begin position="278"/>
        <end position="367"/>
    </location>
</feature>
<evidence type="ECO:0000313" key="9">
    <source>
        <dbReference type="EMBL" id="KAJ8456115.1"/>
    </source>
</evidence>
<dbReference type="Pfam" id="PF00250">
    <property type="entry name" value="Forkhead"/>
    <property type="match status" value="1"/>
</dbReference>
<dbReference type="AlphaFoldDB" id="A0AAD7TIT1"/>
<dbReference type="PANTHER" id="PTHR45881:SF1">
    <property type="entry name" value="FORK HEAD PROTEIN HOMOLOG 2"/>
    <property type="match status" value="1"/>
</dbReference>
<dbReference type="SMART" id="SM00339">
    <property type="entry name" value="FH"/>
    <property type="match status" value="1"/>
</dbReference>
<dbReference type="Gene3D" id="1.10.10.10">
    <property type="entry name" value="Winged helix-like DNA-binding domain superfamily/Winged helix DNA-binding domain"/>
    <property type="match status" value="1"/>
</dbReference>
<keyword evidence="3 6" id="KW-0238">DNA-binding</keyword>
<sequence>MASPHRPRPSSSRLPPSKPDPVRETLNRLGLTEEQFKAKQAEMMAGLLRNQPFVPKEAPPVPSKRASMAAAFYEYTASTPSNRASSRARSTSVSSSSSSRDPSPAPRTPARKSHNDHATPRPRDQMELVIEQRNRAKQGRKRASSHQREETRPASTPTHAASQTLTLNHPPETPHHYRYYSERVVGEASGSRRTLDQPGGPVTPSTSRGQFKVPLPPSSFPRTPSNHGANSSLPATPRSSPPPVVNLVSSPGPMRPSPLDEEALLPYTLPPGPYSSAKPELSYAAIIGQAILASPKHALALQDIYEYITTVYPYYKRGEPTWMNSIRHALSTMAVFRKVPRERSEGKSLWAIYDSDVPCFAGGGFKKSLCADMNNPRPKKRAADETGGPRSKRKKVEEPADVHQLPVAAPAPVLPPYFPHATGLNPYHQPYLMAACSHQQVPTDVLFPAASPFFKLSPDESGKVAQVAATSSQAAGSTTRSSSSAVEVAGVKEVSAFPIIERPPSSSSVPELVPSLSASSSPTPSSHLSLPGDSSRDPSPAVTPATPYMDGPIEDPEAPWLHSDAPVVPQPVSVVKDKGKGRAADGDTVNKRPMAVPRTLHRAPSPATLRRWEAIARDSCVTPEKKGGKPSPDRTVTKQNVLQDSSRFVSPPPMTASVEEIMRAMEEHAASRTRLRSASPMSEAEVLTMVMSSGALSDAEEAGERPCTPEPPESSSLPATPPRRFEDLESELSEIFNFSPFKSPQTRFYAKNNQSPALVDDSHNTIPSMYTPRAPYLRPDNVEDLLSSKSGSSSSGLPMGPPRTPKKTPPQRLSSSGRADSPFGTPSRGMRNAFDDDLASFFQSPGGSSLFDSFMPTLAKSPARLGLQSPGFGGQY</sequence>
<feature type="compositionally biased region" description="Basic and acidic residues" evidence="7">
    <location>
        <begin position="575"/>
        <end position="590"/>
    </location>
</feature>
<feature type="compositionally biased region" description="Polar residues" evidence="7">
    <location>
        <begin position="637"/>
        <end position="648"/>
    </location>
</feature>
<evidence type="ECO:0000313" key="10">
    <source>
        <dbReference type="Proteomes" id="UP001215151"/>
    </source>
</evidence>
<evidence type="ECO:0000256" key="1">
    <source>
        <dbReference type="ARBA" id="ARBA00004123"/>
    </source>
</evidence>
<feature type="compositionally biased region" description="Basic and acidic residues" evidence="7">
    <location>
        <begin position="172"/>
        <end position="185"/>
    </location>
</feature>
<dbReference type="CDD" id="cd00059">
    <property type="entry name" value="FH_FOX"/>
    <property type="match status" value="1"/>
</dbReference>
<feature type="compositionally biased region" description="Basic and acidic residues" evidence="7">
    <location>
        <begin position="623"/>
        <end position="636"/>
    </location>
</feature>
<name>A0AAD7TIT1_9APHY</name>
<dbReference type="InterPro" id="IPR036390">
    <property type="entry name" value="WH_DNA-bd_sf"/>
</dbReference>
<feature type="region of interest" description="Disordered" evidence="7">
    <location>
        <begin position="77"/>
        <end position="256"/>
    </location>
</feature>
<protein>
    <recommendedName>
        <fullName evidence="8">Fork-head domain-containing protein</fullName>
    </recommendedName>
</protein>
<keyword evidence="10" id="KW-1185">Reference proteome</keyword>
<gene>
    <name evidence="9" type="ORF">ONZ51_g12264</name>
</gene>
<dbReference type="GO" id="GO:0005634">
    <property type="term" value="C:nucleus"/>
    <property type="evidence" value="ECO:0007669"/>
    <property type="project" value="UniProtKB-SubCell"/>
</dbReference>
<dbReference type="EMBL" id="JAPEVG010000718">
    <property type="protein sequence ID" value="KAJ8456115.1"/>
    <property type="molecule type" value="Genomic_DNA"/>
</dbReference>
<feature type="region of interest" description="Disordered" evidence="7">
    <location>
        <begin position="692"/>
        <end position="728"/>
    </location>
</feature>
<feature type="region of interest" description="Disordered" evidence="7">
    <location>
        <begin position="618"/>
        <end position="653"/>
    </location>
</feature>
<dbReference type="Proteomes" id="UP001215151">
    <property type="component" value="Unassembled WGS sequence"/>
</dbReference>
<dbReference type="GO" id="GO:0000978">
    <property type="term" value="F:RNA polymerase II cis-regulatory region sequence-specific DNA binding"/>
    <property type="evidence" value="ECO:0007669"/>
    <property type="project" value="TreeGrafter"/>
</dbReference>
<accession>A0AAD7TIT1</accession>
<dbReference type="PROSITE" id="PS50039">
    <property type="entry name" value="FORK_HEAD_3"/>
    <property type="match status" value="1"/>
</dbReference>
<feature type="compositionally biased region" description="Basic residues" evidence="7">
    <location>
        <begin position="135"/>
        <end position="145"/>
    </location>
</feature>
<dbReference type="GO" id="GO:0000981">
    <property type="term" value="F:DNA-binding transcription factor activity, RNA polymerase II-specific"/>
    <property type="evidence" value="ECO:0007669"/>
    <property type="project" value="TreeGrafter"/>
</dbReference>
<feature type="compositionally biased region" description="Polar residues" evidence="7">
    <location>
        <begin position="745"/>
        <end position="756"/>
    </location>
</feature>
<feature type="compositionally biased region" description="Low complexity" evidence="7">
    <location>
        <begin position="785"/>
        <end position="798"/>
    </location>
</feature>
<dbReference type="PRINTS" id="PR00053">
    <property type="entry name" value="FORKHEAD"/>
</dbReference>
<evidence type="ECO:0000256" key="5">
    <source>
        <dbReference type="ARBA" id="ARBA00023242"/>
    </source>
</evidence>
<keyword evidence="5 6" id="KW-0539">Nucleus</keyword>
<feature type="compositionally biased region" description="Low complexity" evidence="7">
    <location>
        <begin position="503"/>
        <end position="531"/>
    </location>
</feature>
<feature type="region of interest" description="Disordered" evidence="7">
    <location>
        <begin position="745"/>
        <end position="832"/>
    </location>
</feature>